<dbReference type="AlphaFoldDB" id="A0A0E9QLJ2"/>
<organism evidence="1">
    <name type="scientific">Anguilla anguilla</name>
    <name type="common">European freshwater eel</name>
    <name type="synonym">Muraena anguilla</name>
    <dbReference type="NCBI Taxonomy" id="7936"/>
    <lineage>
        <taxon>Eukaryota</taxon>
        <taxon>Metazoa</taxon>
        <taxon>Chordata</taxon>
        <taxon>Craniata</taxon>
        <taxon>Vertebrata</taxon>
        <taxon>Euteleostomi</taxon>
        <taxon>Actinopterygii</taxon>
        <taxon>Neopterygii</taxon>
        <taxon>Teleostei</taxon>
        <taxon>Anguilliformes</taxon>
        <taxon>Anguillidae</taxon>
        <taxon>Anguilla</taxon>
    </lineage>
</organism>
<sequence length="19" mass="2255">MDVTHGFLFLFSPSVWHPH</sequence>
<evidence type="ECO:0000313" key="1">
    <source>
        <dbReference type="EMBL" id="JAH16923.1"/>
    </source>
</evidence>
<accession>A0A0E9QLJ2</accession>
<reference evidence="1" key="2">
    <citation type="journal article" date="2015" name="Fish Shellfish Immunol.">
        <title>Early steps in the European eel (Anguilla anguilla)-Vibrio vulnificus interaction in the gills: Role of the RtxA13 toxin.</title>
        <authorList>
            <person name="Callol A."/>
            <person name="Pajuelo D."/>
            <person name="Ebbesson L."/>
            <person name="Teles M."/>
            <person name="MacKenzie S."/>
            <person name="Amaro C."/>
        </authorList>
    </citation>
    <scope>NUCLEOTIDE SEQUENCE</scope>
</reference>
<reference evidence="1" key="1">
    <citation type="submission" date="2014-11" db="EMBL/GenBank/DDBJ databases">
        <authorList>
            <person name="Amaro Gonzalez C."/>
        </authorList>
    </citation>
    <scope>NUCLEOTIDE SEQUENCE</scope>
</reference>
<protein>
    <submittedName>
        <fullName evidence="1">Uncharacterized protein</fullName>
    </submittedName>
</protein>
<dbReference type="EMBL" id="GBXM01091654">
    <property type="protein sequence ID" value="JAH16923.1"/>
    <property type="molecule type" value="Transcribed_RNA"/>
</dbReference>
<proteinExistence type="predicted"/>
<name>A0A0E9QLJ2_ANGAN</name>